<dbReference type="EMBL" id="VKAC01000002">
    <property type="protein sequence ID" value="TXR57310.1"/>
    <property type="molecule type" value="Genomic_DNA"/>
</dbReference>
<dbReference type="AlphaFoldDB" id="A0A5C8ZKC9"/>
<keyword evidence="2" id="KW-1185">Reference proteome</keyword>
<name>A0A5C8ZKC9_9ACTN</name>
<accession>A0A5C8ZKC9</accession>
<comment type="caution">
    <text evidence="1">The sequence shown here is derived from an EMBL/GenBank/DDBJ whole genome shotgun (WGS) entry which is preliminary data.</text>
</comment>
<evidence type="ECO:0000313" key="2">
    <source>
        <dbReference type="Proteomes" id="UP000321234"/>
    </source>
</evidence>
<evidence type="ECO:0000313" key="1">
    <source>
        <dbReference type="EMBL" id="TXR57310.1"/>
    </source>
</evidence>
<dbReference type="SUPFAM" id="SSF48076">
    <property type="entry name" value="LigA subunit of an aromatic-ring-opening dioxygenase LigAB"/>
    <property type="match status" value="1"/>
</dbReference>
<evidence type="ECO:0008006" key="3">
    <source>
        <dbReference type="Google" id="ProtNLM"/>
    </source>
</evidence>
<dbReference type="OrthoDB" id="7360312at2"/>
<dbReference type="Proteomes" id="UP000321234">
    <property type="component" value="Unassembled WGS sequence"/>
</dbReference>
<protein>
    <recommendedName>
        <fullName evidence="3">Extradiol ring-cleavage dioxygenase LigAB LigA subunit domain-containing protein</fullName>
    </recommendedName>
</protein>
<dbReference type="RefSeq" id="WP_147924951.1">
    <property type="nucleotide sequence ID" value="NZ_VKAC01000002.1"/>
</dbReference>
<reference evidence="1 2" key="1">
    <citation type="submission" date="2019-07" db="EMBL/GenBank/DDBJ databases">
        <title>Quadrisphaera sp. strain DD2A genome sequencing and assembly.</title>
        <authorList>
            <person name="Kim I."/>
        </authorList>
    </citation>
    <scope>NUCLEOTIDE SEQUENCE [LARGE SCALE GENOMIC DNA]</scope>
    <source>
        <strain evidence="1 2">DD2A</strain>
    </source>
</reference>
<organism evidence="1 2">
    <name type="scientific">Quadrisphaera setariae</name>
    <dbReference type="NCBI Taxonomy" id="2593304"/>
    <lineage>
        <taxon>Bacteria</taxon>
        <taxon>Bacillati</taxon>
        <taxon>Actinomycetota</taxon>
        <taxon>Actinomycetes</taxon>
        <taxon>Kineosporiales</taxon>
        <taxon>Kineosporiaceae</taxon>
        <taxon>Quadrisphaera</taxon>
    </lineage>
</organism>
<dbReference type="InterPro" id="IPR036622">
    <property type="entry name" value="LigA_sf"/>
</dbReference>
<sequence>MSRYAVNKFLYQVDGDPSLLAEYKADPAALVARWETEIGPWLGTGARTVERTSWISLTDAERQALVDHDYVALFEMGAHFFLTLTIFIALYDEEYAARSGPLSFQREYAAKLSAWTGREHPSVAL</sequence>
<proteinExistence type="predicted"/>
<gene>
    <name evidence="1" type="ORF">FMM08_03290</name>
</gene>